<evidence type="ECO:0000256" key="2">
    <source>
        <dbReference type="ARBA" id="ARBA00022741"/>
    </source>
</evidence>
<dbReference type="SMART" id="SM00490">
    <property type="entry name" value="HELICc"/>
    <property type="match status" value="1"/>
</dbReference>
<dbReference type="Pfam" id="PF00270">
    <property type="entry name" value="DEAD"/>
    <property type="match status" value="1"/>
</dbReference>
<evidence type="ECO:0000256" key="6">
    <source>
        <dbReference type="ARBA" id="ARBA00023242"/>
    </source>
</evidence>
<dbReference type="Pfam" id="PF13234">
    <property type="entry name" value="MTR4_beta-barrel"/>
    <property type="match status" value="1"/>
</dbReference>
<dbReference type="PROSITE" id="PS51192">
    <property type="entry name" value="HELICASE_ATP_BIND_1"/>
    <property type="match status" value="1"/>
</dbReference>
<dbReference type="EMBL" id="BTSX01000002">
    <property type="protein sequence ID" value="GMS82438.1"/>
    <property type="molecule type" value="Genomic_DNA"/>
</dbReference>
<evidence type="ECO:0000256" key="1">
    <source>
        <dbReference type="ARBA" id="ARBA00004123"/>
    </source>
</evidence>
<accession>A0AAV5SP97</accession>
<sequence length="1058" mass="120337">MDDDFLDNDVKYIPPDVIIEDGEIEDVTPAGNPMQKLESNSIKQQVDNLLMRLFNEITPSNGQEKQRDQEMEVDEGEDTESSKLINSTEVHEVNRLDNMIHEVVIPSGTSIPSLRMTNAVPAFRIEFDLDPFQQSAIQIVENDQSLLVAAHTSAGKTVIAQYAIAEAQRNSKYVIYTSPIKALSNQKYRELEEKFDGKNVGLMTGDVTLNPRASILVMTTEILRSMLYKKSDFFSQVAWVIFDEIHYMNNEERGVVWEESIILLPSHIRQLFLSATIPNAKQFAGWICSLKKAPVHIISTERRPIPLCHYVLPVGSEGMFEIVSQHGFFREDKHAEAMREMERGLEKERREKRKTIKDSTILSLVRTLAERDLLSAVAFSFSRAECEHYATAIKDLDMNTDEEKSKVRGMIEIAIDRLTDEDRKLSQIQNLIPLLERGTAVHHSGLLPVVKETIELLFSMGLVKMLFATETFAMGLNVPARAVVFTSARKFDGKRNRWLTASEYAQMAGRAGRRNSSFIGVSILMLDEQIKGSELRKIVKGALDPLTSRFRLSYNMLLNLLDRGEISPEELMDMTLRRYQNTTEVPELTKTIALKEVFLSRMPVPGQMNIERYMELENAISRIGATTKKMYMTLPYLMHFFNTGRLLKIKLGELDFGWGVLIRFERKTDPEAPDQWIYILEVMINVDAASARDFNSTGVLKPAGREGKSTWEVVPMTVNCIDEIAIARFFVPEDLKRTELKEKLGRLIHGFVHDRMAGSPSLLDPIKDMQVKNPALEDALRKMRFFEQDLAKHPLAGMKKGGRDEREQAEEMIKAYEEKSNAEQELKQLKLDLRKKKMDIRTGTELFRRKCNHLISQLCNTSQPRQFKRGFQEVLLKLGYIGEDHKLKKKGKIAACISTSDELLLTELIVSGELEKVSSNAELAALLSCFVCDESSGGRVSRELTEHHKLIQKYAGKLARIVNKTGQELVEGEYVDSFKPSLMEATKQWVKGVGFAALLKKTELYEGSIIRSLRRLEELLKEVSAAAGVAENEELQNRFDDIRTEIRRDIVFAASLYL</sequence>
<evidence type="ECO:0008006" key="13">
    <source>
        <dbReference type="Google" id="ProtNLM"/>
    </source>
</evidence>
<organism evidence="11 12">
    <name type="scientific">Pristionchus entomophagus</name>
    <dbReference type="NCBI Taxonomy" id="358040"/>
    <lineage>
        <taxon>Eukaryota</taxon>
        <taxon>Metazoa</taxon>
        <taxon>Ecdysozoa</taxon>
        <taxon>Nematoda</taxon>
        <taxon>Chromadorea</taxon>
        <taxon>Rhabditida</taxon>
        <taxon>Rhabditina</taxon>
        <taxon>Diplogasteromorpha</taxon>
        <taxon>Diplogasteroidea</taxon>
        <taxon>Neodiplogasteridae</taxon>
        <taxon>Pristionchus</taxon>
    </lineage>
</organism>
<dbReference type="PROSITE" id="PS51194">
    <property type="entry name" value="HELICASE_CTER"/>
    <property type="match status" value="1"/>
</dbReference>
<dbReference type="InterPro" id="IPR025696">
    <property type="entry name" value="Beta-barrel_MTR4"/>
</dbReference>
<gene>
    <name evidence="11" type="ORF">PENTCL1PPCAC_4613</name>
</gene>
<dbReference type="InterPro" id="IPR016438">
    <property type="entry name" value="SKI2-like"/>
</dbReference>
<dbReference type="InterPro" id="IPR027417">
    <property type="entry name" value="P-loop_NTPase"/>
</dbReference>
<dbReference type="PANTHER" id="PTHR12131:SF7">
    <property type="entry name" value="EXOSOME RNA HELICASE MTR4"/>
    <property type="match status" value="1"/>
</dbReference>
<dbReference type="GO" id="GO:0000460">
    <property type="term" value="P:maturation of 5.8S rRNA"/>
    <property type="evidence" value="ECO:0007669"/>
    <property type="project" value="TreeGrafter"/>
</dbReference>
<dbReference type="SUPFAM" id="SSF52540">
    <property type="entry name" value="P-loop containing nucleoside triphosphate hydrolases"/>
    <property type="match status" value="1"/>
</dbReference>
<dbReference type="SMART" id="SM00487">
    <property type="entry name" value="DEXDc"/>
    <property type="match status" value="1"/>
</dbReference>
<reference evidence="11" key="1">
    <citation type="submission" date="2023-10" db="EMBL/GenBank/DDBJ databases">
        <title>Genome assembly of Pristionchus species.</title>
        <authorList>
            <person name="Yoshida K."/>
            <person name="Sommer R.J."/>
        </authorList>
    </citation>
    <scope>NUCLEOTIDE SEQUENCE</scope>
    <source>
        <strain evidence="11">RS0144</strain>
    </source>
</reference>
<evidence type="ECO:0000256" key="7">
    <source>
        <dbReference type="SAM" id="Coils"/>
    </source>
</evidence>
<dbReference type="InterPro" id="IPR001650">
    <property type="entry name" value="Helicase_C-like"/>
</dbReference>
<comment type="caution">
    <text evidence="11">The sequence shown here is derived from an EMBL/GenBank/DDBJ whole genome shotgun (WGS) entry which is preliminary data.</text>
</comment>
<protein>
    <recommendedName>
        <fullName evidence="13">Helicase</fullName>
    </recommendedName>
</protein>
<feature type="domain" description="Helicase C-terminal" evidence="10">
    <location>
        <begin position="360"/>
        <end position="558"/>
    </location>
</feature>
<name>A0AAV5SP97_9BILA</name>
<dbReference type="SMART" id="SM01142">
    <property type="entry name" value="DSHCT"/>
    <property type="match status" value="1"/>
</dbReference>
<keyword evidence="4" id="KW-0347">Helicase</keyword>
<evidence type="ECO:0000256" key="8">
    <source>
        <dbReference type="SAM" id="MobiDB-lite"/>
    </source>
</evidence>
<feature type="coiled-coil region" evidence="7">
    <location>
        <begin position="331"/>
        <end position="358"/>
    </location>
</feature>
<dbReference type="GO" id="GO:0003723">
    <property type="term" value="F:RNA binding"/>
    <property type="evidence" value="ECO:0007669"/>
    <property type="project" value="InterPro"/>
</dbReference>
<keyword evidence="3" id="KW-0378">Hydrolase</keyword>
<dbReference type="InterPro" id="IPR014001">
    <property type="entry name" value="Helicase_ATP-bd"/>
</dbReference>
<keyword evidence="5" id="KW-0067">ATP-binding</keyword>
<feature type="region of interest" description="Disordered" evidence="8">
    <location>
        <begin position="57"/>
        <end position="82"/>
    </location>
</feature>
<dbReference type="GO" id="GO:0003724">
    <property type="term" value="F:RNA helicase activity"/>
    <property type="evidence" value="ECO:0007669"/>
    <property type="project" value="InterPro"/>
</dbReference>
<keyword evidence="6" id="KW-0539">Nucleus</keyword>
<keyword evidence="7" id="KW-0175">Coiled coil</keyword>
<evidence type="ECO:0000313" key="12">
    <source>
        <dbReference type="Proteomes" id="UP001432027"/>
    </source>
</evidence>
<dbReference type="GO" id="GO:0005524">
    <property type="term" value="F:ATP binding"/>
    <property type="evidence" value="ECO:0007669"/>
    <property type="project" value="UniProtKB-KW"/>
</dbReference>
<dbReference type="FunFam" id="3.40.50.300:FF:000083">
    <property type="entry name" value="ATP-dependent RNA helicase DOB1"/>
    <property type="match status" value="1"/>
</dbReference>
<evidence type="ECO:0000256" key="5">
    <source>
        <dbReference type="ARBA" id="ARBA00022840"/>
    </source>
</evidence>
<dbReference type="InterPro" id="IPR012961">
    <property type="entry name" value="Ski2/MTR4_C"/>
</dbReference>
<dbReference type="Gene3D" id="3.40.50.300">
    <property type="entry name" value="P-loop containing nucleotide triphosphate hydrolases"/>
    <property type="match status" value="2"/>
</dbReference>
<dbReference type="Pfam" id="PF00271">
    <property type="entry name" value="Helicase_C"/>
    <property type="match status" value="1"/>
</dbReference>
<keyword evidence="12" id="KW-1185">Reference proteome</keyword>
<dbReference type="InterPro" id="IPR050699">
    <property type="entry name" value="RNA-DNA_Helicase"/>
</dbReference>
<dbReference type="PANTHER" id="PTHR12131">
    <property type="entry name" value="ATP-DEPENDENT RNA AND DNA HELICASE"/>
    <property type="match status" value="1"/>
</dbReference>
<feature type="coiled-coil region" evidence="7">
    <location>
        <begin position="799"/>
        <end position="839"/>
    </location>
</feature>
<evidence type="ECO:0000259" key="9">
    <source>
        <dbReference type="PROSITE" id="PS51192"/>
    </source>
</evidence>
<feature type="domain" description="Helicase ATP-binding" evidence="9">
    <location>
        <begin position="137"/>
        <end position="295"/>
    </location>
</feature>
<comment type="subcellular location">
    <subcellularLocation>
        <location evidence="1">Nucleus</location>
    </subcellularLocation>
</comment>
<evidence type="ECO:0000256" key="4">
    <source>
        <dbReference type="ARBA" id="ARBA00022806"/>
    </source>
</evidence>
<dbReference type="InterPro" id="IPR011545">
    <property type="entry name" value="DEAD/DEAH_box_helicase_dom"/>
</dbReference>
<keyword evidence="2" id="KW-0547">Nucleotide-binding</keyword>
<dbReference type="Gene3D" id="2.40.30.300">
    <property type="match status" value="1"/>
</dbReference>
<dbReference type="Pfam" id="PF08148">
    <property type="entry name" value="DSHCT"/>
    <property type="match status" value="1"/>
</dbReference>
<dbReference type="Proteomes" id="UP001432027">
    <property type="component" value="Unassembled WGS sequence"/>
</dbReference>
<dbReference type="GO" id="GO:0006401">
    <property type="term" value="P:RNA catabolic process"/>
    <property type="evidence" value="ECO:0007669"/>
    <property type="project" value="InterPro"/>
</dbReference>
<proteinExistence type="predicted"/>
<dbReference type="CDD" id="cd18795">
    <property type="entry name" value="SF2_C_Ski2"/>
    <property type="match status" value="1"/>
</dbReference>
<dbReference type="PIRSF" id="PIRSF005198">
    <property type="entry name" value="Antiviral_helicase_SKI2"/>
    <property type="match status" value="1"/>
</dbReference>
<dbReference type="GO" id="GO:0005634">
    <property type="term" value="C:nucleus"/>
    <property type="evidence" value="ECO:0007669"/>
    <property type="project" value="UniProtKB-SubCell"/>
</dbReference>
<dbReference type="AlphaFoldDB" id="A0AAV5SP97"/>
<dbReference type="Gene3D" id="1.10.3380.30">
    <property type="match status" value="1"/>
</dbReference>
<evidence type="ECO:0000259" key="10">
    <source>
        <dbReference type="PROSITE" id="PS51194"/>
    </source>
</evidence>
<dbReference type="GO" id="GO:0016787">
    <property type="term" value="F:hydrolase activity"/>
    <property type="evidence" value="ECO:0007669"/>
    <property type="project" value="UniProtKB-KW"/>
</dbReference>
<evidence type="ECO:0000256" key="3">
    <source>
        <dbReference type="ARBA" id="ARBA00022801"/>
    </source>
</evidence>
<evidence type="ECO:0000313" key="11">
    <source>
        <dbReference type="EMBL" id="GMS82438.1"/>
    </source>
</evidence>